<protein>
    <submittedName>
        <fullName evidence="4">Homeobox domain-containing protein</fullName>
    </submittedName>
</protein>
<dbReference type="HOGENOM" id="CLU_128308_0_0_1"/>
<dbReference type="CDD" id="cd00086">
    <property type="entry name" value="homeodomain"/>
    <property type="match status" value="1"/>
</dbReference>
<dbReference type="SMART" id="SM00389">
    <property type="entry name" value="HOX"/>
    <property type="match status" value="1"/>
</dbReference>
<keyword evidence="5" id="KW-1185">Reference proteome</keyword>
<comment type="subcellular location">
    <subcellularLocation>
        <location evidence="1 2">Nucleus</location>
    </subcellularLocation>
</comment>
<dbReference type="InterPro" id="IPR001356">
    <property type="entry name" value="HD"/>
</dbReference>
<accession>T0L3E1</accession>
<evidence type="ECO:0000256" key="2">
    <source>
        <dbReference type="RuleBase" id="RU000682"/>
    </source>
</evidence>
<sequence>MTNHLTKKELEYQATLGLVRLKRTYTNYFDIMHKGRKTLFQSMVLAEVFKLTGYPSTQTKMDISLLIDLSFSTIQIWFQNERRSRHNENEYFEINVLTLFNIVNDVKQKISTN</sequence>
<organism evidence="4 5">
    <name type="scientific">Vairimorpha apis BRL 01</name>
    <dbReference type="NCBI Taxonomy" id="1037528"/>
    <lineage>
        <taxon>Eukaryota</taxon>
        <taxon>Fungi</taxon>
        <taxon>Fungi incertae sedis</taxon>
        <taxon>Microsporidia</taxon>
        <taxon>Nosematidae</taxon>
        <taxon>Vairimorpha</taxon>
    </lineage>
</organism>
<reference evidence="4 5" key="1">
    <citation type="journal article" date="2013" name="BMC Genomics">
        <title>Genome sequencing and comparative genomics of honey bee microsporidia, Nosema apis reveal novel insights into host-parasite interactions.</title>
        <authorList>
            <person name="Chen Yp."/>
            <person name="Pettis J.S."/>
            <person name="Zhao Y."/>
            <person name="Liu X."/>
            <person name="Tallon L.J."/>
            <person name="Sadzewicz L.D."/>
            <person name="Li R."/>
            <person name="Zheng H."/>
            <person name="Huang S."/>
            <person name="Zhang X."/>
            <person name="Hamilton M.C."/>
            <person name="Pernal S.F."/>
            <person name="Melathopoulos A.P."/>
            <person name="Yan X."/>
            <person name="Evans J.D."/>
        </authorList>
    </citation>
    <scope>NUCLEOTIDE SEQUENCE [LARGE SCALE GENOMIC DNA]</scope>
    <source>
        <strain evidence="4 5">BRL 01</strain>
    </source>
</reference>
<dbReference type="OrthoDB" id="6159439at2759"/>
<feature type="DNA-binding region" description="Homeobox" evidence="1">
    <location>
        <begin position="43"/>
        <end position="89"/>
    </location>
</feature>
<dbReference type="Pfam" id="PF00046">
    <property type="entry name" value="Homeodomain"/>
    <property type="match status" value="1"/>
</dbReference>
<dbReference type="AlphaFoldDB" id="T0L3E1"/>
<evidence type="ECO:0000313" key="5">
    <source>
        <dbReference type="Proteomes" id="UP000053780"/>
    </source>
</evidence>
<keyword evidence="1 2" id="KW-0238">DNA-binding</keyword>
<dbReference type="Gene3D" id="1.10.10.60">
    <property type="entry name" value="Homeodomain-like"/>
    <property type="match status" value="1"/>
</dbReference>
<evidence type="ECO:0000256" key="1">
    <source>
        <dbReference type="PROSITE-ProRule" id="PRU00108"/>
    </source>
</evidence>
<dbReference type="InterPro" id="IPR009057">
    <property type="entry name" value="Homeodomain-like_sf"/>
</dbReference>
<dbReference type="Proteomes" id="UP000053780">
    <property type="component" value="Unassembled WGS sequence"/>
</dbReference>
<dbReference type="GO" id="GO:0005634">
    <property type="term" value="C:nucleus"/>
    <property type="evidence" value="ECO:0007669"/>
    <property type="project" value="UniProtKB-SubCell"/>
</dbReference>
<evidence type="ECO:0000259" key="3">
    <source>
        <dbReference type="PROSITE" id="PS50071"/>
    </source>
</evidence>
<dbReference type="SUPFAM" id="SSF46689">
    <property type="entry name" value="Homeodomain-like"/>
    <property type="match status" value="1"/>
</dbReference>
<name>T0L3E1_9MICR</name>
<dbReference type="PROSITE" id="PS50071">
    <property type="entry name" value="HOMEOBOX_2"/>
    <property type="match status" value="1"/>
</dbReference>
<dbReference type="EMBL" id="KE647054">
    <property type="protein sequence ID" value="EQB61992.1"/>
    <property type="molecule type" value="Genomic_DNA"/>
</dbReference>
<keyword evidence="1 2" id="KW-0371">Homeobox</keyword>
<evidence type="ECO:0000313" key="4">
    <source>
        <dbReference type="EMBL" id="EQB61992.1"/>
    </source>
</evidence>
<feature type="domain" description="Homeobox" evidence="3">
    <location>
        <begin position="41"/>
        <end position="88"/>
    </location>
</feature>
<proteinExistence type="predicted"/>
<keyword evidence="1 2" id="KW-0539">Nucleus</keyword>
<dbReference type="VEuPathDB" id="MicrosporidiaDB:NAPIS_ORF00439"/>
<gene>
    <name evidence="4" type="ORF">NAPIS_ORF00439</name>
</gene>
<dbReference type="GO" id="GO:0003677">
    <property type="term" value="F:DNA binding"/>
    <property type="evidence" value="ECO:0007669"/>
    <property type="project" value="UniProtKB-UniRule"/>
</dbReference>